<dbReference type="InterPro" id="IPR011047">
    <property type="entry name" value="Quinoprotein_ADH-like_sf"/>
</dbReference>
<keyword evidence="7" id="KW-0853">WD repeat</keyword>
<dbReference type="InterPro" id="IPR017441">
    <property type="entry name" value="Protein_kinase_ATP_BS"/>
</dbReference>
<evidence type="ECO:0000256" key="7">
    <source>
        <dbReference type="PROSITE-ProRule" id="PRU00221"/>
    </source>
</evidence>
<dbReference type="EC" id="2.7.11.1" evidence="1"/>
<dbReference type="Gene3D" id="1.10.510.10">
    <property type="entry name" value="Transferase(Phosphotransferase) domain 1"/>
    <property type="match status" value="1"/>
</dbReference>
<feature type="repeat" description="WD" evidence="7">
    <location>
        <begin position="774"/>
        <end position="815"/>
    </location>
</feature>
<name>A0A517XN81_9BACT</name>
<evidence type="ECO:0000259" key="11">
    <source>
        <dbReference type="PROSITE" id="PS50011"/>
    </source>
</evidence>
<dbReference type="InterPro" id="IPR015943">
    <property type="entry name" value="WD40/YVTN_repeat-like_dom_sf"/>
</dbReference>
<evidence type="ECO:0000256" key="1">
    <source>
        <dbReference type="ARBA" id="ARBA00012513"/>
    </source>
</evidence>
<dbReference type="InterPro" id="IPR000719">
    <property type="entry name" value="Prot_kinase_dom"/>
</dbReference>
<accession>A0A517XN81</accession>
<keyword evidence="4 8" id="KW-0547">Nucleotide-binding</keyword>
<dbReference type="SMART" id="SM00320">
    <property type="entry name" value="WD40"/>
    <property type="match status" value="6"/>
</dbReference>
<dbReference type="SUPFAM" id="SSF82171">
    <property type="entry name" value="DPP6 N-terminal domain-like"/>
    <property type="match status" value="1"/>
</dbReference>
<feature type="region of interest" description="Disordered" evidence="10">
    <location>
        <begin position="509"/>
        <end position="531"/>
    </location>
</feature>
<evidence type="ECO:0000256" key="2">
    <source>
        <dbReference type="ARBA" id="ARBA00022527"/>
    </source>
</evidence>
<dbReference type="AlphaFoldDB" id="A0A517XN81"/>
<dbReference type="PANTHER" id="PTHR43289:SF30">
    <property type="entry name" value="NON-SPECIFIC SERINE_THREONINE PROTEIN KINASE"/>
    <property type="match status" value="1"/>
</dbReference>
<dbReference type="Pfam" id="PF00400">
    <property type="entry name" value="WD40"/>
    <property type="match status" value="1"/>
</dbReference>
<dbReference type="Gene3D" id="2.130.10.10">
    <property type="entry name" value="YVTN repeat-like/Quinoprotein amine dehydrogenase"/>
    <property type="match status" value="2"/>
</dbReference>
<sequence length="1097" mass="119815">MPPPATEPDIPSVVDDFIRRLWAGDTLDPDAIILEHPQHAAELEQQLQTALRFYQEIQTFPRLGRYRLAAQLGAGGSAVVYRAIDTSTHQTVALKVFRPACLPDRLERDARLLLRLKHPNIVRFLDSGVTDDQPYLAMELVDGGSLATRVASGVRYHPAEVVGLIRKLAHAVQYAHEQGVIHRDIKPGNILIDAAGEPQLIDFGLARDLTNPGVTRAGEVLGTPLYMAPEQVGGNARDADARTDVYALGAVFYELLTGRPPFSPTGPVGLARQIAEDAPPRPRHVRPGVPRTLEAVCLRCLEKEPGDRFQSAEGLATELRHWSEGRSQRVWHPSRAGRVRRWWRRQKLWARRAIQVAGTLAVACAGLGWTAWTLNQQARADRRGAELERRAAELAREKEAQEGQARARAEVQMALARGWRSLQEGRVGRLREVRESLAAVGRAWEVLPEGHRGAARFEARTLFAMSLAAHDIDREPDATIPLPMLPLSLWSVAAHPGGAWLAAGSRTKPIRLNPGSKPPPDITPPELGEPSPRLAFSPDGRFLAFAPATGGLQIWDGELRQSRPLAEPEPAPGGPPIALSFASDGCDLRACFADGRVRAWRADGWAPRGSWTLPREFGVPAAARFAPAGDRVAVGSVAGRVRVFTSAGQPEPDRFASAARTQVESLAWTADGRTLAAGFKEGRVVVWEEGKPERAMSGRFPNGVGSLEYAPDGSVLCASRATSESLFWDPAGRVILAAPFSVVEFGRAGRTVTISDSQGAGVARWVEPAAIRTLRGHQTAVGKLAYSADGKRLASVDASFEGWVWDLESGGAVASYPLPIGGFYTANCGLALSSDGRWLAFASGGRERSAVVVRDLTRGREAGRWELPGGFDHLAALGGDRFRLVREEFVGQSEVLQSVLYDLNPTHGPERLAVVRPAHASDVRRHFEGLLTPGGRYYAWVGPRLPRERTRVEIVDLEGRRTIHSRALPQPIPSDPALRVDPSGQGIARLISTDFQVSYSVGADGRVREEPAVGDDAEPGLLQNWAARARSGDLPRDWEPLMGLTGGTFVPEDRTAWYFRSPDRRWLVWSDASGLILVAEREPLFRLVNAFDRETFR</sequence>
<dbReference type="RefSeq" id="WP_390621247.1">
    <property type="nucleotide sequence ID" value="NZ_CP036273.1"/>
</dbReference>
<evidence type="ECO:0000313" key="13">
    <source>
        <dbReference type="Proteomes" id="UP000319576"/>
    </source>
</evidence>
<evidence type="ECO:0000256" key="10">
    <source>
        <dbReference type="SAM" id="MobiDB-lite"/>
    </source>
</evidence>
<dbReference type="InterPro" id="IPR011009">
    <property type="entry name" value="Kinase-like_dom_sf"/>
</dbReference>
<keyword evidence="6 8" id="KW-0067">ATP-binding</keyword>
<protein>
    <recommendedName>
        <fullName evidence="1">non-specific serine/threonine protein kinase</fullName>
        <ecNumber evidence="1">2.7.11.1</ecNumber>
    </recommendedName>
</protein>
<dbReference type="GO" id="GO:0004674">
    <property type="term" value="F:protein serine/threonine kinase activity"/>
    <property type="evidence" value="ECO:0007669"/>
    <property type="project" value="UniProtKB-KW"/>
</dbReference>
<dbReference type="FunFam" id="1.10.510.10:FF:000021">
    <property type="entry name" value="Serine/threonine protein kinase"/>
    <property type="match status" value="1"/>
</dbReference>
<dbReference type="Gene3D" id="3.30.200.20">
    <property type="entry name" value="Phosphorylase Kinase, domain 1"/>
    <property type="match status" value="1"/>
</dbReference>
<dbReference type="InterPro" id="IPR008271">
    <property type="entry name" value="Ser/Thr_kinase_AS"/>
</dbReference>
<evidence type="ECO:0000256" key="6">
    <source>
        <dbReference type="ARBA" id="ARBA00022840"/>
    </source>
</evidence>
<feature type="binding site" evidence="8">
    <location>
        <position position="95"/>
    </location>
    <ligand>
        <name>ATP</name>
        <dbReference type="ChEBI" id="CHEBI:30616"/>
    </ligand>
</feature>
<dbReference type="SUPFAM" id="SSF56112">
    <property type="entry name" value="Protein kinase-like (PK-like)"/>
    <property type="match status" value="1"/>
</dbReference>
<keyword evidence="2" id="KW-0723">Serine/threonine-protein kinase</keyword>
<gene>
    <name evidence="12" type="primary">prkC_4</name>
    <name evidence="12" type="ORF">ETAA1_08570</name>
</gene>
<dbReference type="PROSITE" id="PS50011">
    <property type="entry name" value="PROTEIN_KINASE_DOM"/>
    <property type="match status" value="1"/>
</dbReference>
<dbReference type="GO" id="GO:0005524">
    <property type="term" value="F:ATP binding"/>
    <property type="evidence" value="ECO:0007669"/>
    <property type="project" value="UniProtKB-UniRule"/>
</dbReference>
<evidence type="ECO:0000256" key="5">
    <source>
        <dbReference type="ARBA" id="ARBA00022777"/>
    </source>
</evidence>
<dbReference type="KEGG" id="uli:ETAA1_08570"/>
<dbReference type="PANTHER" id="PTHR43289">
    <property type="entry name" value="MITOGEN-ACTIVATED PROTEIN KINASE KINASE KINASE 20-RELATED"/>
    <property type="match status" value="1"/>
</dbReference>
<dbReference type="PROSITE" id="PS00107">
    <property type="entry name" value="PROTEIN_KINASE_ATP"/>
    <property type="match status" value="1"/>
</dbReference>
<keyword evidence="3 12" id="KW-0808">Transferase</keyword>
<dbReference type="InterPro" id="IPR001680">
    <property type="entry name" value="WD40_rpt"/>
</dbReference>
<keyword evidence="5 12" id="KW-0418">Kinase</keyword>
<dbReference type="Proteomes" id="UP000319576">
    <property type="component" value="Chromosome"/>
</dbReference>
<dbReference type="PROSITE" id="PS50082">
    <property type="entry name" value="WD_REPEATS_2"/>
    <property type="match status" value="2"/>
</dbReference>
<dbReference type="EMBL" id="CP036273">
    <property type="protein sequence ID" value="QDU18957.1"/>
    <property type="molecule type" value="Genomic_DNA"/>
</dbReference>
<proteinExistence type="predicted"/>
<organism evidence="12 13">
    <name type="scientific">Urbifossiella limnaea</name>
    <dbReference type="NCBI Taxonomy" id="2528023"/>
    <lineage>
        <taxon>Bacteria</taxon>
        <taxon>Pseudomonadati</taxon>
        <taxon>Planctomycetota</taxon>
        <taxon>Planctomycetia</taxon>
        <taxon>Gemmatales</taxon>
        <taxon>Gemmataceae</taxon>
        <taxon>Urbifossiella</taxon>
    </lineage>
</organism>
<evidence type="ECO:0000256" key="8">
    <source>
        <dbReference type="PROSITE-ProRule" id="PRU10141"/>
    </source>
</evidence>
<feature type="coiled-coil region" evidence="9">
    <location>
        <begin position="375"/>
        <end position="404"/>
    </location>
</feature>
<evidence type="ECO:0000256" key="3">
    <source>
        <dbReference type="ARBA" id="ARBA00022679"/>
    </source>
</evidence>
<reference evidence="12 13" key="1">
    <citation type="submission" date="2019-02" db="EMBL/GenBank/DDBJ databases">
        <title>Deep-cultivation of Planctomycetes and their phenomic and genomic characterization uncovers novel biology.</title>
        <authorList>
            <person name="Wiegand S."/>
            <person name="Jogler M."/>
            <person name="Boedeker C."/>
            <person name="Pinto D."/>
            <person name="Vollmers J."/>
            <person name="Rivas-Marin E."/>
            <person name="Kohn T."/>
            <person name="Peeters S.H."/>
            <person name="Heuer A."/>
            <person name="Rast P."/>
            <person name="Oberbeckmann S."/>
            <person name="Bunk B."/>
            <person name="Jeske O."/>
            <person name="Meyerdierks A."/>
            <person name="Storesund J.E."/>
            <person name="Kallscheuer N."/>
            <person name="Luecker S."/>
            <person name="Lage O.M."/>
            <person name="Pohl T."/>
            <person name="Merkel B.J."/>
            <person name="Hornburger P."/>
            <person name="Mueller R.-W."/>
            <person name="Bruemmer F."/>
            <person name="Labrenz M."/>
            <person name="Spormann A.M."/>
            <person name="Op den Camp H."/>
            <person name="Overmann J."/>
            <person name="Amann R."/>
            <person name="Jetten M.S.M."/>
            <person name="Mascher T."/>
            <person name="Medema M.H."/>
            <person name="Devos D.P."/>
            <person name="Kaster A.-K."/>
            <person name="Ovreas L."/>
            <person name="Rohde M."/>
            <person name="Galperin M.Y."/>
            <person name="Jogler C."/>
        </authorList>
    </citation>
    <scope>NUCLEOTIDE SEQUENCE [LARGE SCALE GENOMIC DNA]</scope>
    <source>
        <strain evidence="12 13">ETA_A1</strain>
    </source>
</reference>
<evidence type="ECO:0000256" key="9">
    <source>
        <dbReference type="SAM" id="Coils"/>
    </source>
</evidence>
<evidence type="ECO:0000256" key="4">
    <source>
        <dbReference type="ARBA" id="ARBA00022741"/>
    </source>
</evidence>
<feature type="repeat" description="WD" evidence="7">
    <location>
        <begin position="656"/>
        <end position="688"/>
    </location>
</feature>
<dbReference type="SUPFAM" id="SSF50998">
    <property type="entry name" value="Quinoprotein alcohol dehydrogenase-like"/>
    <property type="match status" value="1"/>
</dbReference>
<evidence type="ECO:0000313" key="12">
    <source>
        <dbReference type="EMBL" id="QDU18957.1"/>
    </source>
</evidence>
<dbReference type="CDD" id="cd14014">
    <property type="entry name" value="STKc_PknB_like"/>
    <property type="match status" value="1"/>
</dbReference>
<dbReference type="SMART" id="SM00220">
    <property type="entry name" value="S_TKc"/>
    <property type="match status" value="1"/>
</dbReference>
<dbReference type="PROSITE" id="PS00108">
    <property type="entry name" value="PROTEIN_KINASE_ST"/>
    <property type="match status" value="1"/>
</dbReference>
<keyword evidence="9" id="KW-0175">Coiled coil</keyword>
<feature type="domain" description="Protein kinase" evidence="11">
    <location>
        <begin position="66"/>
        <end position="323"/>
    </location>
</feature>
<dbReference type="Pfam" id="PF00069">
    <property type="entry name" value="Pkinase"/>
    <property type="match status" value="1"/>
</dbReference>
<keyword evidence="13" id="KW-1185">Reference proteome</keyword>